<sequence length="288" mass="32390">MTSTTIDLSTTDNFVVLRTALSKTPKAILERTILEGAQTDSRVAKIFWDALVALDDSDAKVAKFQTCRHCKQGFDITTNDHNSCVWHYGNLTIDEEVWVDHYDPDGPIDTKENREDAPHGFFWDCCGLQLDSEGCLRTKHAPLAVLKRNDRVLEPVESARETGRYPSEISERNSGPPPAKKRKVGGKKANTRCRACGELYDESVNTERACNWHDFDAVRKITGESKDGNCDGDEDQYYSDDEDEADEDDSEARMIQWTCCGSKEKEGGCVVTQHLPPRRLRPIVEATI</sequence>
<dbReference type="Proteomes" id="UP000620124">
    <property type="component" value="Unassembled WGS sequence"/>
</dbReference>
<proteinExistence type="predicted"/>
<keyword evidence="3" id="KW-1185">Reference proteome</keyword>
<organism evidence="2 3">
    <name type="scientific">Mycena venus</name>
    <dbReference type="NCBI Taxonomy" id="2733690"/>
    <lineage>
        <taxon>Eukaryota</taxon>
        <taxon>Fungi</taxon>
        <taxon>Dikarya</taxon>
        <taxon>Basidiomycota</taxon>
        <taxon>Agaricomycotina</taxon>
        <taxon>Agaricomycetes</taxon>
        <taxon>Agaricomycetidae</taxon>
        <taxon>Agaricales</taxon>
        <taxon>Marasmiineae</taxon>
        <taxon>Mycenaceae</taxon>
        <taxon>Mycena</taxon>
    </lineage>
</organism>
<accession>A0A8H6Z1Y3</accession>
<reference evidence="2" key="1">
    <citation type="submission" date="2020-05" db="EMBL/GenBank/DDBJ databases">
        <title>Mycena genomes resolve the evolution of fungal bioluminescence.</title>
        <authorList>
            <person name="Tsai I.J."/>
        </authorList>
    </citation>
    <scope>NUCLEOTIDE SEQUENCE</scope>
    <source>
        <strain evidence="2">CCC161011</strain>
    </source>
</reference>
<dbReference type="AlphaFoldDB" id="A0A8H6Z1Y3"/>
<feature type="region of interest" description="Disordered" evidence="1">
    <location>
        <begin position="223"/>
        <end position="252"/>
    </location>
</feature>
<dbReference type="PANTHER" id="PTHR38167:SF1">
    <property type="entry name" value="C2H2-TYPE DOMAIN-CONTAINING PROTEIN"/>
    <property type="match status" value="1"/>
</dbReference>
<dbReference type="EMBL" id="JACAZI010000002">
    <property type="protein sequence ID" value="KAF7368896.1"/>
    <property type="molecule type" value="Genomic_DNA"/>
</dbReference>
<dbReference type="PANTHER" id="PTHR38167">
    <property type="entry name" value="C2H2-TYPE DOMAIN-CONTAINING PROTEIN"/>
    <property type="match status" value="1"/>
</dbReference>
<gene>
    <name evidence="2" type="ORF">MVEN_00215500</name>
</gene>
<feature type="region of interest" description="Disordered" evidence="1">
    <location>
        <begin position="157"/>
        <end position="186"/>
    </location>
</feature>
<evidence type="ECO:0000313" key="3">
    <source>
        <dbReference type="Proteomes" id="UP000620124"/>
    </source>
</evidence>
<evidence type="ECO:0000256" key="1">
    <source>
        <dbReference type="SAM" id="MobiDB-lite"/>
    </source>
</evidence>
<dbReference type="OrthoDB" id="5422613at2759"/>
<name>A0A8H6Z1Y3_9AGAR</name>
<comment type="caution">
    <text evidence="2">The sequence shown here is derived from an EMBL/GenBank/DDBJ whole genome shotgun (WGS) entry which is preliminary data.</text>
</comment>
<evidence type="ECO:0008006" key="4">
    <source>
        <dbReference type="Google" id="ProtNLM"/>
    </source>
</evidence>
<evidence type="ECO:0000313" key="2">
    <source>
        <dbReference type="EMBL" id="KAF7368896.1"/>
    </source>
</evidence>
<protein>
    <recommendedName>
        <fullName evidence="4">C2H2-type domain-containing protein</fullName>
    </recommendedName>
</protein>
<feature type="compositionally biased region" description="Acidic residues" evidence="1">
    <location>
        <begin position="230"/>
        <end position="250"/>
    </location>
</feature>